<dbReference type="Proteomes" id="UP000004169">
    <property type="component" value="Unassembled WGS sequence"/>
</dbReference>
<comment type="caution">
    <text evidence="11">The sequence shown here is derived from an EMBL/GenBank/DDBJ whole genome shotgun (WGS) entry which is preliminary data.</text>
</comment>
<evidence type="ECO:0000256" key="3">
    <source>
        <dbReference type="ARBA" id="ARBA00022531"/>
    </source>
</evidence>
<dbReference type="STRING" id="1150626.PHAMO_50014"/>
<evidence type="ECO:0000256" key="2">
    <source>
        <dbReference type="ARBA" id="ARBA00022448"/>
    </source>
</evidence>
<comment type="function">
    <text evidence="1">Cytochrome c2 is found mainly in purple, non-sulfur, photosynthetic bacteria where it functions as the electron donor to the oxidized bacteriochlorophyll in the photophosphorylation pathway. However, it may also have a role in the respiratory chain and is found in some non-photosynthetic bacteria.</text>
</comment>
<dbReference type="InterPro" id="IPR002327">
    <property type="entry name" value="Cyt_c_1A/1B"/>
</dbReference>
<dbReference type="AlphaFoldDB" id="H8FWY1"/>
<dbReference type="OrthoDB" id="9805828at2"/>
<evidence type="ECO:0000256" key="1">
    <source>
        <dbReference type="ARBA" id="ARBA00003590"/>
    </source>
</evidence>
<dbReference type="GO" id="GO:0009055">
    <property type="term" value="F:electron transfer activity"/>
    <property type="evidence" value="ECO:0007669"/>
    <property type="project" value="InterPro"/>
</dbReference>
<keyword evidence="6" id="KW-0249">Electron transport</keyword>
<gene>
    <name evidence="11" type="ORF">PHAMO_50014</name>
</gene>
<evidence type="ECO:0000259" key="10">
    <source>
        <dbReference type="PROSITE" id="PS51007"/>
    </source>
</evidence>
<protein>
    <submittedName>
        <fullName evidence="11">Cytochrome c2 iso-2</fullName>
    </submittedName>
</protein>
<dbReference type="EMBL" id="CAHP01000045">
    <property type="protein sequence ID" value="CCG42869.1"/>
    <property type="molecule type" value="Genomic_DNA"/>
</dbReference>
<evidence type="ECO:0000256" key="9">
    <source>
        <dbReference type="SAM" id="SignalP"/>
    </source>
</evidence>
<keyword evidence="3" id="KW-0602">Photosynthesis</keyword>
<accession>H8FWY1</accession>
<dbReference type="GO" id="GO:0015979">
    <property type="term" value="P:photosynthesis"/>
    <property type="evidence" value="ECO:0007669"/>
    <property type="project" value="UniProtKB-KW"/>
</dbReference>
<evidence type="ECO:0000256" key="4">
    <source>
        <dbReference type="ARBA" id="ARBA00022617"/>
    </source>
</evidence>
<evidence type="ECO:0000313" key="12">
    <source>
        <dbReference type="Proteomes" id="UP000004169"/>
    </source>
</evidence>
<evidence type="ECO:0000256" key="7">
    <source>
        <dbReference type="ARBA" id="ARBA00023004"/>
    </source>
</evidence>
<evidence type="ECO:0000256" key="6">
    <source>
        <dbReference type="ARBA" id="ARBA00022982"/>
    </source>
</evidence>
<dbReference type="PROSITE" id="PS51007">
    <property type="entry name" value="CYTC"/>
    <property type="match status" value="1"/>
</dbReference>
<dbReference type="GO" id="GO:0020037">
    <property type="term" value="F:heme binding"/>
    <property type="evidence" value="ECO:0007669"/>
    <property type="project" value="InterPro"/>
</dbReference>
<dbReference type="SUPFAM" id="SSF46626">
    <property type="entry name" value="Cytochrome c"/>
    <property type="match status" value="1"/>
</dbReference>
<sequence length="121" mass="12665">MRVNRIAGLVFGAALLSVPSLVSAADAPAAFTLCKACHSVDAGKNGVGPSLAGVFGRKAGTMSGFKFSDPHIKSGLTWDEPTLTKYLADPKTVIPGNKMVFAGLKSPDEIKSVIEYLKTLK</sequence>
<reference evidence="11 12" key="1">
    <citation type="journal article" date="2012" name="J. Bacteriol.">
        <title>Draft Genome Sequence of the Purple Photosynthetic Bacterium Phaeospirillum molischianum DSM120, a Particularly Versatile Bacterium.</title>
        <authorList>
            <person name="Duquesne K."/>
            <person name="Prima V."/>
            <person name="Ji B."/>
            <person name="Rouy Z."/>
            <person name="Medigue C."/>
            <person name="Talla E."/>
            <person name="Sturgis J.N."/>
        </authorList>
    </citation>
    <scope>NUCLEOTIDE SEQUENCE [LARGE SCALE GENOMIC DNA]</scope>
    <source>
        <strain evidence="12">DSM120</strain>
    </source>
</reference>
<keyword evidence="12" id="KW-1185">Reference proteome</keyword>
<keyword evidence="2" id="KW-0813">Transport</keyword>
<dbReference type="InterPro" id="IPR036909">
    <property type="entry name" value="Cyt_c-like_dom_sf"/>
</dbReference>
<keyword evidence="9" id="KW-0732">Signal</keyword>
<organism evidence="11 12">
    <name type="scientific">Magnetospirillum molischianum DSM 120</name>
    <dbReference type="NCBI Taxonomy" id="1150626"/>
    <lineage>
        <taxon>Bacteria</taxon>
        <taxon>Pseudomonadati</taxon>
        <taxon>Pseudomonadota</taxon>
        <taxon>Alphaproteobacteria</taxon>
        <taxon>Rhodospirillales</taxon>
        <taxon>Rhodospirillaceae</taxon>
        <taxon>Magnetospirillum</taxon>
    </lineage>
</organism>
<dbReference type="PRINTS" id="PR00604">
    <property type="entry name" value="CYTCHRMECIAB"/>
</dbReference>
<keyword evidence="5 8" id="KW-0479">Metal-binding</keyword>
<evidence type="ECO:0000256" key="8">
    <source>
        <dbReference type="PROSITE-ProRule" id="PRU00433"/>
    </source>
</evidence>
<dbReference type="GO" id="GO:0046872">
    <property type="term" value="F:metal ion binding"/>
    <property type="evidence" value="ECO:0007669"/>
    <property type="project" value="UniProtKB-KW"/>
</dbReference>
<feature type="domain" description="Cytochrome c" evidence="10">
    <location>
        <begin position="22"/>
        <end position="121"/>
    </location>
</feature>
<proteinExistence type="predicted"/>
<dbReference type="Gene3D" id="1.10.760.10">
    <property type="entry name" value="Cytochrome c-like domain"/>
    <property type="match status" value="1"/>
</dbReference>
<dbReference type="InterPro" id="IPR009056">
    <property type="entry name" value="Cyt_c-like_dom"/>
</dbReference>
<feature type="signal peptide" evidence="9">
    <location>
        <begin position="1"/>
        <end position="24"/>
    </location>
</feature>
<name>H8FWY1_MAGML</name>
<dbReference type="Pfam" id="PF00034">
    <property type="entry name" value="Cytochrom_C"/>
    <property type="match status" value="1"/>
</dbReference>
<dbReference type="PANTHER" id="PTHR11961">
    <property type="entry name" value="CYTOCHROME C"/>
    <property type="match status" value="1"/>
</dbReference>
<feature type="chain" id="PRO_5003611806" evidence="9">
    <location>
        <begin position="25"/>
        <end position="121"/>
    </location>
</feature>
<keyword evidence="7 8" id="KW-0408">Iron</keyword>
<evidence type="ECO:0000313" key="11">
    <source>
        <dbReference type="EMBL" id="CCG42869.1"/>
    </source>
</evidence>
<evidence type="ECO:0000256" key="5">
    <source>
        <dbReference type="ARBA" id="ARBA00022723"/>
    </source>
</evidence>
<keyword evidence="4 8" id="KW-0349">Heme</keyword>
<dbReference type="eggNOG" id="COG3474">
    <property type="taxonomic scope" value="Bacteria"/>
</dbReference>